<evidence type="ECO:0000313" key="2">
    <source>
        <dbReference type="Proteomes" id="UP000252884"/>
    </source>
</evidence>
<dbReference type="AlphaFoldDB" id="A0A368X950"/>
<proteinExistence type="predicted"/>
<dbReference type="EMBL" id="QPJK01000015">
    <property type="protein sequence ID" value="RCW64481.1"/>
    <property type="molecule type" value="Genomic_DNA"/>
</dbReference>
<reference evidence="1 2" key="1">
    <citation type="submission" date="2018-07" db="EMBL/GenBank/DDBJ databases">
        <title>Genomic Encyclopedia of Type Strains, Phase IV (KMG-IV): sequencing the most valuable type-strain genomes for metagenomic binning, comparative biology and taxonomic classification.</title>
        <authorList>
            <person name="Goeker M."/>
        </authorList>
    </citation>
    <scope>NUCLEOTIDE SEQUENCE [LARGE SCALE GENOMIC DNA]</scope>
    <source>
        <strain evidence="1 2">DSM 21634</strain>
    </source>
</reference>
<dbReference type="RefSeq" id="WP_114472341.1">
    <property type="nucleotide sequence ID" value="NZ_QPJK01000015.1"/>
</dbReference>
<accession>A0A368X950</accession>
<dbReference type="Pfam" id="PF14384">
    <property type="entry name" value="BrnA_antitoxin"/>
    <property type="match status" value="1"/>
</dbReference>
<protein>
    <submittedName>
        <fullName evidence="1">BrnA antitoxin of type II toxin-antitoxin system</fullName>
    </submittedName>
</protein>
<comment type="caution">
    <text evidence="1">The sequence shown here is derived from an EMBL/GenBank/DDBJ whole genome shotgun (WGS) entry which is preliminary data.</text>
</comment>
<dbReference type="OrthoDB" id="5297245at2"/>
<gene>
    <name evidence="1" type="ORF">DES41_115105</name>
</gene>
<organism evidence="1 2">
    <name type="scientific">Pseudorhodoferax soli</name>
    <dbReference type="NCBI Taxonomy" id="545864"/>
    <lineage>
        <taxon>Bacteria</taxon>
        <taxon>Pseudomonadati</taxon>
        <taxon>Pseudomonadota</taxon>
        <taxon>Betaproteobacteria</taxon>
        <taxon>Burkholderiales</taxon>
        <taxon>Comamonadaceae</taxon>
    </lineage>
</organism>
<evidence type="ECO:0000313" key="1">
    <source>
        <dbReference type="EMBL" id="RCW64481.1"/>
    </source>
</evidence>
<name>A0A368X950_9BURK</name>
<sequence length="88" mass="9655">MRDEYDFSKARRGAALASPGKTRITIMLDDDVISFFRAQAEQQGTGYQTMVNAALRAAMAPAKAEKPDAKPVTAATLRRILREELRAG</sequence>
<dbReference type="InterPro" id="IPR025528">
    <property type="entry name" value="BrnA_antitoxin"/>
</dbReference>
<dbReference type="Proteomes" id="UP000252884">
    <property type="component" value="Unassembled WGS sequence"/>
</dbReference>
<keyword evidence="2" id="KW-1185">Reference proteome</keyword>